<proteinExistence type="predicted"/>
<name>A0AA38WNJ7_9ASTR</name>
<dbReference type="AlphaFoldDB" id="A0AA38WNJ7"/>
<dbReference type="Pfam" id="PF07727">
    <property type="entry name" value="RVT_2"/>
    <property type="match status" value="1"/>
</dbReference>
<feature type="domain" description="Retroviral polymerase SH3-like" evidence="3">
    <location>
        <begin position="22"/>
        <end position="84"/>
    </location>
</feature>
<evidence type="ECO:0000259" key="2">
    <source>
        <dbReference type="Pfam" id="PF07727"/>
    </source>
</evidence>
<feature type="region of interest" description="Disordered" evidence="1">
    <location>
        <begin position="107"/>
        <end position="145"/>
    </location>
</feature>
<dbReference type="InterPro" id="IPR057670">
    <property type="entry name" value="SH3_retrovirus"/>
</dbReference>
<dbReference type="Pfam" id="PF25597">
    <property type="entry name" value="SH3_retrovirus"/>
    <property type="match status" value="1"/>
</dbReference>
<evidence type="ECO:0000313" key="4">
    <source>
        <dbReference type="EMBL" id="KAJ9567262.1"/>
    </source>
</evidence>
<protein>
    <recommendedName>
        <fullName evidence="6">Reverse transcriptase Ty1/copia-type domain-containing protein</fullName>
    </recommendedName>
</protein>
<accession>A0AA38WNJ7</accession>
<keyword evidence="5" id="KW-1185">Reference proteome</keyword>
<sequence length="499" mass="56649">MTLYEAWKGRKPDLEHLKVFGCTAHVKVPSVRTTKLDDRSRPMVYLGVEPGSKAHRLYDPYRGRICVSRDVAVEENQKWNWTEDYGNYRGSEWVEFIVSEQSEIASENTSVTVDEPGEIETGGIVPDTSPEKPISPAPHSPVAGPSSLTYVSTPDSSTYDDTPVRGFRSLADVYARAQQAELDPKDLLLAYDEPTNYHMVVGDKNWKEAMQKEIDSIERNQTWKLTELPAGYKPIALKWIFKLKRNAAGEVIKYKARLVAKGYVQQKGVDFDEVYAPVTRLETVRLLLALSAQEGWQIHHLDVKSAFLHDDLQEEVYVCQPEGFTTTGKEHMVYKLSEALYGLRQAPRAWNTRLDNTLKRLGFQKCPHEQAKTAKTGSNITKQNYQNMYNFGVINKRCTRDSVLIVGVYVDDLFVTGTSEVEIHAFKKQMEGEFEMSDLSILSYYLGLEVQQDGSGITLKQTGYEKKILQQAGMLECNPSKFPMEPKLHVTTQTIFHQI</sequence>
<evidence type="ECO:0008006" key="6">
    <source>
        <dbReference type="Google" id="ProtNLM"/>
    </source>
</evidence>
<reference evidence="4" key="1">
    <citation type="submission" date="2023-03" db="EMBL/GenBank/DDBJ databases">
        <title>Chromosome-scale reference genome and RAD-based genetic map of yellow starthistle (Centaurea solstitialis) reveal putative structural variation and QTLs associated with invader traits.</title>
        <authorList>
            <person name="Reatini B."/>
            <person name="Cang F.A."/>
            <person name="Jiang Q."/>
            <person name="Mckibben M.T.W."/>
            <person name="Barker M.S."/>
            <person name="Rieseberg L.H."/>
            <person name="Dlugosch K.M."/>
        </authorList>
    </citation>
    <scope>NUCLEOTIDE SEQUENCE</scope>
    <source>
        <strain evidence="4">CAN-66</strain>
        <tissue evidence="4">Leaf</tissue>
    </source>
</reference>
<dbReference type="Proteomes" id="UP001172457">
    <property type="component" value="Chromosome 1"/>
</dbReference>
<dbReference type="InterPro" id="IPR013103">
    <property type="entry name" value="RVT_2"/>
</dbReference>
<evidence type="ECO:0000313" key="5">
    <source>
        <dbReference type="Proteomes" id="UP001172457"/>
    </source>
</evidence>
<evidence type="ECO:0000259" key="3">
    <source>
        <dbReference type="Pfam" id="PF25597"/>
    </source>
</evidence>
<comment type="caution">
    <text evidence="4">The sequence shown here is derived from an EMBL/GenBank/DDBJ whole genome shotgun (WGS) entry which is preliminary data.</text>
</comment>
<evidence type="ECO:0000256" key="1">
    <source>
        <dbReference type="SAM" id="MobiDB-lite"/>
    </source>
</evidence>
<dbReference type="SUPFAM" id="SSF56672">
    <property type="entry name" value="DNA/RNA polymerases"/>
    <property type="match status" value="1"/>
</dbReference>
<gene>
    <name evidence="4" type="ORF">OSB04_003228</name>
</gene>
<organism evidence="4 5">
    <name type="scientific">Centaurea solstitialis</name>
    <name type="common">yellow star-thistle</name>
    <dbReference type="NCBI Taxonomy" id="347529"/>
    <lineage>
        <taxon>Eukaryota</taxon>
        <taxon>Viridiplantae</taxon>
        <taxon>Streptophyta</taxon>
        <taxon>Embryophyta</taxon>
        <taxon>Tracheophyta</taxon>
        <taxon>Spermatophyta</taxon>
        <taxon>Magnoliopsida</taxon>
        <taxon>eudicotyledons</taxon>
        <taxon>Gunneridae</taxon>
        <taxon>Pentapetalae</taxon>
        <taxon>asterids</taxon>
        <taxon>campanulids</taxon>
        <taxon>Asterales</taxon>
        <taxon>Asteraceae</taxon>
        <taxon>Carduoideae</taxon>
        <taxon>Cardueae</taxon>
        <taxon>Centaureinae</taxon>
        <taxon>Centaurea</taxon>
    </lineage>
</organism>
<dbReference type="EMBL" id="JARYMX010000001">
    <property type="protein sequence ID" value="KAJ9567262.1"/>
    <property type="molecule type" value="Genomic_DNA"/>
</dbReference>
<feature type="domain" description="Reverse transcriptase Ty1/copia-type" evidence="2">
    <location>
        <begin position="220"/>
        <end position="485"/>
    </location>
</feature>
<dbReference type="InterPro" id="IPR043502">
    <property type="entry name" value="DNA/RNA_pol_sf"/>
</dbReference>